<dbReference type="Gene3D" id="1.20.120.1080">
    <property type="match status" value="1"/>
</dbReference>
<dbReference type="GO" id="GO:0016787">
    <property type="term" value="F:hydrolase activity"/>
    <property type="evidence" value="ECO:0007669"/>
    <property type="project" value="UniProtKB-KW"/>
</dbReference>
<dbReference type="FunFam" id="3.40.50.300:FF:000007">
    <property type="entry name" value="Pre-mRNA-splicing factor ATP-dependent RNA helicase"/>
    <property type="match status" value="1"/>
</dbReference>
<dbReference type="InterPro" id="IPR044756">
    <property type="entry name" value="DHX15_DEXHc"/>
</dbReference>
<evidence type="ECO:0000256" key="6">
    <source>
        <dbReference type="ARBA" id="ARBA00022806"/>
    </source>
</evidence>
<dbReference type="Pfam" id="PF07717">
    <property type="entry name" value="OB_NTP_bind"/>
    <property type="match status" value="1"/>
</dbReference>
<evidence type="ECO:0000256" key="4">
    <source>
        <dbReference type="ARBA" id="ARBA00022741"/>
    </source>
</evidence>
<dbReference type="GO" id="GO:0005524">
    <property type="term" value="F:ATP binding"/>
    <property type="evidence" value="ECO:0007669"/>
    <property type="project" value="UniProtKB-KW"/>
</dbReference>
<evidence type="ECO:0000256" key="8">
    <source>
        <dbReference type="ARBA" id="ARBA00023187"/>
    </source>
</evidence>
<keyword evidence="8" id="KW-0508">mRNA splicing</keyword>
<comment type="catalytic activity">
    <reaction evidence="10">
        <text>ATP + H2O = ADP + phosphate + H(+)</text>
        <dbReference type="Rhea" id="RHEA:13065"/>
        <dbReference type="ChEBI" id="CHEBI:15377"/>
        <dbReference type="ChEBI" id="CHEBI:15378"/>
        <dbReference type="ChEBI" id="CHEBI:30616"/>
        <dbReference type="ChEBI" id="CHEBI:43474"/>
        <dbReference type="ChEBI" id="CHEBI:456216"/>
        <dbReference type="EC" id="3.6.4.13"/>
    </reaction>
</comment>
<dbReference type="CDD" id="cd18791">
    <property type="entry name" value="SF2_C_RHA"/>
    <property type="match status" value="1"/>
</dbReference>
<dbReference type="SMART" id="SM00487">
    <property type="entry name" value="DEXDc"/>
    <property type="match status" value="1"/>
</dbReference>
<keyword evidence="6 14" id="KW-0347">Helicase</keyword>
<sequence length="698" mass="78969">MSERDEKSPKKPKTTCVDERGGTNPHTGLALSDRYYDILSKRKTLPVWLQKEEFAATLAKNQTMILVGETGSGKTTQVPQFVVDSGYTTDGKMCVCTQPRRVAAMSVAKRVADEMDVNIGEEVGYSIRFEEATGPRTVLKYATDGMLLREAMTDPLLSRYSVIVIDEAHERTLATDILFGLLKEILIKRKDLKCVVMSATLEAEKFQGYFLDAPLMKVPGRMHPVEIFYTQEPERDYLEASIRTVTQIHQCEPPGDILLFLTGEEEIEDACGKIRREIQNLGDEVGVVNVVPLYATLPPAMQQKIFDKAPEGKPGKPPGRKIVVSTNIAETSLTIDGIVYVIDPGFSKQKVFNPRIRVESLLVSPISRASAQQRAGRAGRTQPGKCFRLYTEQSFKKDLQEQTYPEILRSNLGSVVLQLKKLGIDDLVHFDFMDPPAPETLMRALELLNYLGALDDDGELTTVGQVMAEYPLDPQLAKMLVTSCEFKCSNEVLSIVAMLSVPQAFIRPRDQAEQADAAKAQFAHVDGDHLTLLNVYHAYKQAKEDPDWCWNNYISHRAMKSADNVRTQLVRICQRFNLPLVSTDFAARDYYPNIRKAILSGYFMQVAHLERGGRYLTVKDNQEVMLHPSTCLDRKPEWVCYNEFVLTSKNYIRTCTDVRGEWLIDLAPHYYDLSNFPMCSAKEVLKRYYHQRDRDAKK</sequence>
<dbReference type="STRING" id="70448.Q01GC6"/>
<dbReference type="Pfam" id="PF21010">
    <property type="entry name" value="HA2_C"/>
    <property type="match status" value="1"/>
</dbReference>
<keyword evidence="4" id="KW-0547">Nucleotide-binding</keyword>
<accession>A0A1Y5I6H9</accession>
<evidence type="ECO:0000313" key="14">
    <source>
        <dbReference type="EMBL" id="CAL50218.1"/>
    </source>
</evidence>
<keyword evidence="5" id="KW-0378">Hydrolase</keyword>
<dbReference type="Proteomes" id="UP000195557">
    <property type="component" value="Unassembled WGS sequence"/>
</dbReference>
<feature type="domain" description="Helicase C-terminal" evidence="13">
    <location>
        <begin position="244"/>
        <end position="423"/>
    </location>
</feature>
<dbReference type="Pfam" id="PF04408">
    <property type="entry name" value="WHD_HA2"/>
    <property type="match status" value="1"/>
</dbReference>
<evidence type="ECO:0000256" key="9">
    <source>
        <dbReference type="ARBA" id="ARBA00024333"/>
    </source>
</evidence>
<dbReference type="PROSITE" id="PS00690">
    <property type="entry name" value="DEAH_ATP_HELICASE"/>
    <property type="match status" value="1"/>
</dbReference>
<dbReference type="AlphaFoldDB" id="Q01GC6"/>
<comment type="similarity">
    <text evidence="9">Belongs to the DEAD box helicase family. DEAH subfamily. DDX15/PRP43 sub-subfamily.</text>
</comment>
<gene>
    <name evidence="15" type="ORF">BE221DRAFT_187355</name>
    <name evidence="14" type="ORF">OT_ostta01g03100</name>
</gene>
<dbReference type="InterPro" id="IPR027417">
    <property type="entry name" value="P-loop_NTPase"/>
</dbReference>
<dbReference type="FunCoup" id="Q01GC6">
    <property type="interactions" value="2063"/>
</dbReference>
<dbReference type="GO" id="GO:0003723">
    <property type="term" value="F:RNA binding"/>
    <property type="evidence" value="ECO:0007669"/>
    <property type="project" value="TreeGrafter"/>
</dbReference>
<evidence type="ECO:0000259" key="12">
    <source>
        <dbReference type="PROSITE" id="PS51192"/>
    </source>
</evidence>
<dbReference type="GO" id="GO:0006397">
    <property type="term" value="P:mRNA processing"/>
    <property type="evidence" value="ECO:0007669"/>
    <property type="project" value="UniProtKB-KW"/>
</dbReference>
<dbReference type="SUPFAM" id="SSF52540">
    <property type="entry name" value="P-loop containing nucleoside triphosphate hydrolases"/>
    <property type="match status" value="1"/>
</dbReference>
<dbReference type="PROSITE" id="PS51194">
    <property type="entry name" value="HELICASE_CTER"/>
    <property type="match status" value="1"/>
</dbReference>
<feature type="region of interest" description="Disordered" evidence="11">
    <location>
        <begin position="1"/>
        <end position="25"/>
    </location>
</feature>
<evidence type="ECO:0000313" key="15">
    <source>
        <dbReference type="EMBL" id="OUS42645.1"/>
    </source>
</evidence>
<organism evidence="14 16">
    <name type="scientific">Ostreococcus tauri</name>
    <name type="common">Marine green alga</name>
    <dbReference type="NCBI Taxonomy" id="70448"/>
    <lineage>
        <taxon>Eukaryota</taxon>
        <taxon>Viridiplantae</taxon>
        <taxon>Chlorophyta</taxon>
        <taxon>Mamiellophyceae</taxon>
        <taxon>Mamiellales</taxon>
        <taxon>Bathycoccaceae</taxon>
        <taxon>Ostreococcus</taxon>
    </lineage>
</organism>
<dbReference type="InterPro" id="IPR007502">
    <property type="entry name" value="Helicase-assoc_dom"/>
</dbReference>
<dbReference type="InterPro" id="IPR001650">
    <property type="entry name" value="Helicase_C-like"/>
</dbReference>
<dbReference type="EMBL" id="KZ155838">
    <property type="protein sequence ID" value="OUS42645.1"/>
    <property type="molecule type" value="Genomic_DNA"/>
</dbReference>
<dbReference type="InterPro" id="IPR048333">
    <property type="entry name" value="HA2_WH"/>
</dbReference>
<dbReference type="GO" id="GO:0003724">
    <property type="term" value="F:RNA helicase activity"/>
    <property type="evidence" value="ECO:0007669"/>
    <property type="project" value="UniProtKB-EC"/>
</dbReference>
<dbReference type="EMBL" id="CAID01000001">
    <property type="protein sequence ID" value="CAL50218.1"/>
    <property type="molecule type" value="Genomic_DNA"/>
</dbReference>
<reference evidence="14" key="2">
    <citation type="journal article" date="2014" name="BMC Genomics">
        <title>An improved genome of the model marine alga Ostreococcus tauri unfolds by assessing Illumina de novo assemblies.</title>
        <authorList>
            <person name="Blanc-Mathieu R."/>
            <person name="Verhelst B."/>
            <person name="Derelle E."/>
            <person name="Rombauts S."/>
            <person name="Bouget F.Y."/>
            <person name="Carre I."/>
            <person name="Chateau A."/>
            <person name="Eyre-Walker A."/>
            <person name="Grimsley N."/>
            <person name="Moreau H."/>
            <person name="Piegu B."/>
            <person name="Rivals E."/>
            <person name="Schackwitz W."/>
            <person name="Van de Peer Y."/>
            <person name="Piganeau G."/>
        </authorList>
    </citation>
    <scope>NUCLEOTIDE SEQUENCE</scope>
    <source>
        <strain evidence="14">RCC4221</strain>
    </source>
</reference>
<dbReference type="OrthoDB" id="10253254at2759"/>
<evidence type="ECO:0000256" key="5">
    <source>
        <dbReference type="ARBA" id="ARBA00022801"/>
    </source>
</evidence>
<evidence type="ECO:0000256" key="11">
    <source>
        <dbReference type="SAM" id="MobiDB-lite"/>
    </source>
</evidence>
<dbReference type="InParanoid" id="Q01GC6"/>
<dbReference type="Pfam" id="PF00270">
    <property type="entry name" value="DEAD"/>
    <property type="match status" value="1"/>
</dbReference>
<feature type="domain" description="Helicase ATP-binding" evidence="12">
    <location>
        <begin position="55"/>
        <end position="219"/>
    </location>
</feature>
<dbReference type="InterPro" id="IPR011545">
    <property type="entry name" value="DEAD/DEAH_box_helicase_dom"/>
</dbReference>
<dbReference type="PROSITE" id="PS51192">
    <property type="entry name" value="HELICASE_ATP_BIND_1"/>
    <property type="match status" value="1"/>
</dbReference>
<dbReference type="Proteomes" id="UP000009170">
    <property type="component" value="Unassembled WGS sequence"/>
</dbReference>
<dbReference type="KEGG" id="ota:OT_ostta01g03100"/>
<dbReference type="Gene3D" id="3.40.50.300">
    <property type="entry name" value="P-loop containing nucleotide triphosphate hydrolases"/>
    <property type="match status" value="2"/>
</dbReference>
<dbReference type="PANTHER" id="PTHR18934">
    <property type="entry name" value="ATP-DEPENDENT RNA HELICASE"/>
    <property type="match status" value="1"/>
</dbReference>
<evidence type="ECO:0000313" key="16">
    <source>
        <dbReference type="Proteomes" id="UP000009170"/>
    </source>
</evidence>
<keyword evidence="7" id="KW-0067">ATP-binding</keyword>
<dbReference type="CDD" id="cd17973">
    <property type="entry name" value="DEXHc_DHX15"/>
    <property type="match status" value="1"/>
</dbReference>
<dbReference type="Pfam" id="PF00271">
    <property type="entry name" value="Helicase_C"/>
    <property type="match status" value="1"/>
</dbReference>
<evidence type="ECO:0000256" key="10">
    <source>
        <dbReference type="ARBA" id="ARBA00047984"/>
    </source>
</evidence>
<accession>Q01GC6</accession>
<reference evidence="14 16" key="1">
    <citation type="journal article" date="2006" name="Proc. Natl. Acad. Sci. U.S.A.">
        <title>Genome analysis of the smallest free-living eukaryote Ostreococcus tauri unveils many unique features.</title>
        <authorList>
            <person name="Derelle E."/>
            <person name="Ferraz C."/>
            <person name="Rombauts S."/>
            <person name="Rouze P."/>
            <person name="Worden A.Z."/>
            <person name="Robbens S."/>
            <person name="Partensky F."/>
            <person name="Degroeve S."/>
            <person name="Echeynie S."/>
            <person name="Cooke R."/>
            <person name="Saeys Y."/>
            <person name="Wuyts J."/>
            <person name="Jabbari K."/>
            <person name="Bowler C."/>
            <person name="Panaud O."/>
            <person name="Piegu B."/>
            <person name="Ball S.G."/>
            <person name="Ral J.-P."/>
            <person name="Bouget F.-Y."/>
            <person name="Piganeau G."/>
            <person name="De Baets B."/>
            <person name="Picard A."/>
            <person name="Delseny M."/>
            <person name="Demaille J."/>
            <person name="Van de Peer Y."/>
            <person name="Moreau H."/>
        </authorList>
    </citation>
    <scope>NUCLEOTIDE SEQUENCE [LARGE SCALE GENOMIC DNA]</scope>
    <source>
        <strain evidence="14 16">OTTH0595</strain>
    </source>
</reference>
<evidence type="ECO:0000256" key="7">
    <source>
        <dbReference type="ARBA" id="ARBA00022840"/>
    </source>
</evidence>
<evidence type="ECO:0000256" key="2">
    <source>
        <dbReference type="ARBA" id="ARBA00022664"/>
    </source>
</evidence>
<dbReference type="FunFam" id="3.40.50.300:FF:000615">
    <property type="entry name" value="pre-mRNA-splicing factor ATP-dependent RNA helicase DEAH7"/>
    <property type="match status" value="1"/>
</dbReference>
<dbReference type="SMART" id="SM00490">
    <property type="entry name" value="HELICc"/>
    <property type="match status" value="1"/>
</dbReference>
<dbReference type="GO" id="GO:0008380">
    <property type="term" value="P:RNA splicing"/>
    <property type="evidence" value="ECO:0007669"/>
    <property type="project" value="UniProtKB-KW"/>
</dbReference>
<evidence type="ECO:0000259" key="13">
    <source>
        <dbReference type="PROSITE" id="PS51194"/>
    </source>
</evidence>
<protein>
    <recommendedName>
        <fullName evidence="1">RNA helicase</fullName>
        <ecNumber evidence="1">3.6.4.13</ecNumber>
    </recommendedName>
</protein>
<keyword evidence="2" id="KW-0507">mRNA processing</keyword>
<name>Q01GC6_OSTTA</name>
<dbReference type="SMART" id="SM00847">
    <property type="entry name" value="HA2"/>
    <property type="match status" value="1"/>
</dbReference>
<dbReference type="InterPro" id="IPR002464">
    <property type="entry name" value="DNA/RNA_helicase_DEAH_CS"/>
</dbReference>
<dbReference type="InterPro" id="IPR014001">
    <property type="entry name" value="Helicase_ATP-bd"/>
</dbReference>
<dbReference type="GO" id="GO:0005681">
    <property type="term" value="C:spliceosomal complex"/>
    <property type="evidence" value="ECO:0007669"/>
    <property type="project" value="UniProtKB-KW"/>
</dbReference>
<keyword evidence="3" id="KW-0747">Spliceosome</keyword>
<dbReference type="EC" id="3.6.4.13" evidence="1"/>
<keyword evidence="16" id="KW-1185">Reference proteome</keyword>
<dbReference type="RefSeq" id="XP_003074367.1">
    <property type="nucleotide sequence ID" value="XM_003074320.1"/>
</dbReference>
<dbReference type="GeneID" id="9836522"/>
<dbReference type="OMA" id="MKVYPLY"/>
<dbReference type="FunFam" id="1.20.120.1080:FF:000003">
    <property type="entry name" value="Pre-mRNA-splicing factor ATP-dependent RNA helicase PRP43"/>
    <property type="match status" value="1"/>
</dbReference>
<reference evidence="15" key="3">
    <citation type="submission" date="2017-04" db="EMBL/GenBank/DDBJ databases">
        <title>Population genomics of picophytoplankton unveils novel chromosome hypervariability.</title>
        <authorList>
            <consortium name="DOE Joint Genome Institute"/>
            <person name="Blanc-Mathieu R."/>
            <person name="Krasovec M."/>
            <person name="Hebrard M."/>
            <person name="Yau S."/>
            <person name="Desgranges E."/>
            <person name="Martin J."/>
            <person name="Schackwitz W."/>
            <person name="Kuo A."/>
            <person name="Salin G."/>
            <person name="Donnadieu C."/>
            <person name="Desdevises Y."/>
            <person name="Sanchez-Ferandin S."/>
            <person name="Moreau H."/>
            <person name="Rivals E."/>
            <person name="Grigoriev I.V."/>
            <person name="Grimsley N."/>
            <person name="Eyre-Walker A."/>
            <person name="Piganeau G."/>
        </authorList>
    </citation>
    <scope>NUCLEOTIDE SEQUENCE [LARGE SCALE GENOMIC DNA]</scope>
    <source>
        <strain evidence="15">RCC 1115</strain>
    </source>
</reference>
<evidence type="ECO:0000256" key="3">
    <source>
        <dbReference type="ARBA" id="ARBA00022728"/>
    </source>
</evidence>
<evidence type="ECO:0000256" key="1">
    <source>
        <dbReference type="ARBA" id="ARBA00012552"/>
    </source>
</evidence>
<dbReference type="InterPro" id="IPR011709">
    <property type="entry name" value="DEAD-box_helicase_OB_fold"/>
</dbReference>
<dbReference type="PANTHER" id="PTHR18934:SF109">
    <property type="entry name" value="ATP-DEPENDENT RNA HELICASE DHX15 HOMOLOG"/>
    <property type="match status" value="1"/>
</dbReference>
<accession>A0A454Y149</accession>
<proteinExistence type="inferred from homology"/>